<comment type="caution">
    <text evidence="1">The sequence shown here is derived from an EMBL/GenBank/DDBJ whole genome shotgun (WGS) entry which is preliminary data.</text>
</comment>
<evidence type="ECO:0000313" key="1">
    <source>
        <dbReference type="EMBL" id="GGS05681.1"/>
    </source>
</evidence>
<protein>
    <submittedName>
        <fullName evidence="1">Uncharacterized protein</fullName>
    </submittedName>
</protein>
<keyword evidence="2" id="KW-1185">Reference proteome</keyword>
<evidence type="ECO:0000313" key="2">
    <source>
        <dbReference type="Proteomes" id="UP000644548"/>
    </source>
</evidence>
<accession>A0ABQ2S7V4</accession>
<dbReference type="EMBL" id="BMQN01000015">
    <property type="protein sequence ID" value="GGS05681.1"/>
    <property type="molecule type" value="Genomic_DNA"/>
</dbReference>
<reference evidence="2" key="1">
    <citation type="journal article" date="2019" name="Int. J. Syst. Evol. Microbiol.">
        <title>The Global Catalogue of Microorganisms (GCM) 10K type strain sequencing project: providing services to taxonomists for standard genome sequencing and annotation.</title>
        <authorList>
            <consortium name="The Broad Institute Genomics Platform"/>
            <consortium name="The Broad Institute Genome Sequencing Center for Infectious Disease"/>
            <person name="Wu L."/>
            <person name="Ma J."/>
        </authorList>
    </citation>
    <scope>NUCLEOTIDE SEQUENCE [LARGE SCALE GENOMIC DNA]</scope>
    <source>
        <strain evidence="2">JCM 31405</strain>
    </source>
</reference>
<name>A0ABQ2S7V4_9DEIO</name>
<gene>
    <name evidence="1" type="ORF">GCM10008960_35220</name>
</gene>
<dbReference type="Proteomes" id="UP000644548">
    <property type="component" value="Unassembled WGS sequence"/>
</dbReference>
<proteinExistence type="predicted"/>
<organism evidence="1 2">
    <name type="scientific">Deinococcus sedimenti</name>
    <dbReference type="NCBI Taxonomy" id="1867090"/>
    <lineage>
        <taxon>Bacteria</taxon>
        <taxon>Thermotogati</taxon>
        <taxon>Deinococcota</taxon>
        <taxon>Deinococci</taxon>
        <taxon>Deinococcales</taxon>
        <taxon>Deinococcaceae</taxon>
        <taxon>Deinococcus</taxon>
    </lineage>
</organism>
<sequence length="141" mass="15964">MGQASRAMAYGRSPVLPFEVWKPKPERQRVPAAKVRLDGVLVMLEYGLRVMSDARLSSLGGVLRDELRRNGARWIPQDVKRVQRGAEQIELERRRREAALNDAAALKRWGHTSAAGAEWTQADADRLRAEWENVVSDEDES</sequence>